<keyword evidence="5" id="KW-0812">Transmembrane</keyword>
<proteinExistence type="predicted"/>
<organism evidence="8 9">
    <name type="scientific">Acipenser oxyrinchus oxyrinchus</name>
    <dbReference type="NCBI Taxonomy" id="40147"/>
    <lineage>
        <taxon>Eukaryota</taxon>
        <taxon>Metazoa</taxon>
        <taxon>Chordata</taxon>
        <taxon>Craniata</taxon>
        <taxon>Vertebrata</taxon>
        <taxon>Euteleostomi</taxon>
        <taxon>Actinopterygii</taxon>
        <taxon>Chondrostei</taxon>
        <taxon>Acipenseriformes</taxon>
        <taxon>Acipenseridae</taxon>
        <taxon>Acipenser</taxon>
    </lineage>
</organism>
<keyword evidence="9" id="KW-1185">Reference proteome</keyword>
<dbReference type="InterPro" id="IPR007110">
    <property type="entry name" value="Ig-like_dom"/>
</dbReference>
<evidence type="ECO:0000256" key="3">
    <source>
        <dbReference type="ARBA" id="ARBA00023136"/>
    </source>
</evidence>
<dbReference type="GO" id="GO:0016020">
    <property type="term" value="C:membrane"/>
    <property type="evidence" value="ECO:0007669"/>
    <property type="project" value="UniProtKB-SubCell"/>
</dbReference>
<feature type="chain" id="PRO_5041925192" description="Ig-like domain-containing protein" evidence="6">
    <location>
        <begin position="23"/>
        <end position="258"/>
    </location>
</feature>
<reference evidence="8" key="1">
    <citation type="submission" date="2022-02" db="EMBL/GenBank/DDBJ databases">
        <title>Atlantic sturgeon de novo genome assembly.</title>
        <authorList>
            <person name="Stock M."/>
            <person name="Klopp C."/>
            <person name="Guiguen Y."/>
            <person name="Cabau C."/>
            <person name="Parinello H."/>
            <person name="Santidrian Yebra-Pimentel E."/>
            <person name="Kuhl H."/>
            <person name="Dirks R.P."/>
            <person name="Guessner J."/>
            <person name="Wuertz S."/>
            <person name="Du K."/>
            <person name="Schartl M."/>
        </authorList>
    </citation>
    <scope>NUCLEOTIDE SEQUENCE</scope>
    <source>
        <strain evidence="8">STURGEONOMICS-FGT-2020</strain>
        <tissue evidence="8">Whole blood</tissue>
    </source>
</reference>
<dbReference type="EMBL" id="JAGXEW010000050">
    <property type="protein sequence ID" value="KAK1151815.1"/>
    <property type="molecule type" value="Genomic_DNA"/>
</dbReference>
<dbReference type="InterPro" id="IPR013106">
    <property type="entry name" value="Ig_V-set"/>
</dbReference>
<dbReference type="Gene3D" id="2.60.40.10">
    <property type="entry name" value="Immunoglobulins"/>
    <property type="match status" value="2"/>
</dbReference>
<gene>
    <name evidence="8" type="ORF">AOXY_G32152</name>
</gene>
<dbReference type="PROSITE" id="PS50835">
    <property type="entry name" value="IG_LIKE"/>
    <property type="match status" value="1"/>
</dbReference>
<keyword evidence="3 5" id="KW-0472">Membrane</keyword>
<feature type="transmembrane region" description="Helical" evidence="5">
    <location>
        <begin position="228"/>
        <end position="249"/>
    </location>
</feature>
<evidence type="ECO:0000256" key="5">
    <source>
        <dbReference type="SAM" id="Phobius"/>
    </source>
</evidence>
<feature type="domain" description="Ig-like" evidence="7">
    <location>
        <begin position="117"/>
        <end position="211"/>
    </location>
</feature>
<comment type="subcellular location">
    <subcellularLocation>
        <location evidence="1">Membrane</location>
    </subcellularLocation>
</comment>
<dbReference type="SMART" id="SM00409">
    <property type="entry name" value="IG"/>
    <property type="match status" value="1"/>
</dbReference>
<dbReference type="Proteomes" id="UP001230051">
    <property type="component" value="Unassembled WGS sequence"/>
</dbReference>
<dbReference type="SUPFAM" id="SSF48726">
    <property type="entry name" value="Immunoglobulin"/>
    <property type="match status" value="2"/>
</dbReference>
<keyword evidence="4" id="KW-0325">Glycoprotein</keyword>
<sequence length="258" mass="28077">MALGCCLCLAGLLLGQLDLAQGLQLPEQLIVLRGDSLVVKPVLGSFPSQHFHLVAWKREKFGQQPVRILIHQSEGNITHLSQPFSNRAGFDTESFTLTLRNITAADSGEYQLTLTLPDGSEHSATTRVAVYEPLSEPWISADVSSLFCSVVAGSAPRFSWLLDGAPVSNHSYTISSDGRNLSLSPAHPHPAKLCGEFICSAHNEIETRTVSYSSQGPHCTVQDRHHLALLWILLIPVVMLAVGVCYCCFRRGPQPAPI</sequence>
<accession>A0AAD8FP69</accession>
<evidence type="ECO:0000313" key="8">
    <source>
        <dbReference type="EMBL" id="KAK1151815.1"/>
    </source>
</evidence>
<dbReference type="Pfam" id="PF07686">
    <property type="entry name" value="V-set"/>
    <property type="match status" value="1"/>
</dbReference>
<evidence type="ECO:0000256" key="2">
    <source>
        <dbReference type="ARBA" id="ARBA00022729"/>
    </source>
</evidence>
<evidence type="ECO:0000259" key="7">
    <source>
        <dbReference type="PROSITE" id="PS50835"/>
    </source>
</evidence>
<evidence type="ECO:0000256" key="1">
    <source>
        <dbReference type="ARBA" id="ARBA00004370"/>
    </source>
</evidence>
<keyword evidence="2 6" id="KW-0732">Signal</keyword>
<dbReference type="InterPro" id="IPR015631">
    <property type="entry name" value="CD2/SLAM_rcpt"/>
</dbReference>
<dbReference type="InterPro" id="IPR003599">
    <property type="entry name" value="Ig_sub"/>
</dbReference>
<dbReference type="InterPro" id="IPR013783">
    <property type="entry name" value="Ig-like_fold"/>
</dbReference>
<keyword evidence="5" id="KW-1133">Transmembrane helix</keyword>
<name>A0AAD8FP69_ACIOX</name>
<dbReference type="PANTHER" id="PTHR12080">
    <property type="entry name" value="SIGNALING LYMPHOCYTIC ACTIVATION MOLECULE"/>
    <property type="match status" value="1"/>
</dbReference>
<evidence type="ECO:0000256" key="4">
    <source>
        <dbReference type="ARBA" id="ARBA00023180"/>
    </source>
</evidence>
<dbReference type="PANTHER" id="PTHR12080:SF108">
    <property type="entry name" value="VASCULAR ENDOTHELIAL GROWTH FACTOR RECEPTOR 1"/>
    <property type="match status" value="1"/>
</dbReference>
<evidence type="ECO:0000313" key="9">
    <source>
        <dbReference type="Proteomes" id="UP001230051"/>
    </source>
</evidence>
<comment type="caution">
    <text evidence="8">The sequence shown here is derived from an EMBL/GenBank/DDBJ whole genome shotgun (WGS) entry which is preliminary data.</text>
</comment>
<dbReference type="AlphaFoldDB" id="A0AAD8FP69"/>
<dbReference type="GO" id="GO:0005911">
    <property type="term" value="C:cell-cell junction"/>
    <property type="evidence" value="ECO:0007669"/>
    <property type="project" value="TreeGrafter"/>
</dbReference>
<evidence type="ECO:0000256" key="6">
    <source>
        <dbReference type="SAM" id="SignalP"/>
    </source>
</evidence>
<dbReference type="InterPro" id="IPR036179">
    <property type="entry name" value="Ig-like_dom_sf"/>
</dbReference>
<protein>
    <recommendedName>
        <fullName evidence="7">Ig-like domain-containing protein</fullName>
    </recommendedName>
</protein>
<feature type="signal peptide" evidence="6">
    <location>
        <begin position="1"/>
        <end position="22"/>
    </location>
</feature>